<dbReference type="InterPro" id="IPR013131">
    <property type="entry name" value="Mannitol_DH_N"/>
</dbReference>
<proteinExistence type="predicted"/>
<keyword evidence="2" id="KW-0520">NAD</keyword>
<evidence type="ECO:0000256" key="2">
    <source>
        <dbReference type="ARBA" id="ARBA00023027"/>
    </source>
</evidence>
<dbReference type="HOGENOM" id="CLU_027324_1_0_9"/>
<reference evidence="6 7" key="1">
    <citation type="submission" date="2008-12" db="EMBL/GenBank/DDBJ databases">
        <authorList>
            <person name="Fulton L."/>
            <person name="Clifton S."/>
            <person name="Fulton B."/>
            <person name="Xu J."/>
            <person name="Minx P."/>
            <person name="Pepin K.H."/>
            <person name="Johnson M."/>
            <person name="Bhonagiri V."/>
            <person name="Nash W.E."/>
            <person name="Mardis E.R."/>
            <person name="Wilson R.K."/>
        </authorList>
    </citation>
    <scope>NUCLEOTIDE SEQUENCE [LARGE SCALE GENOMIC DNA]</scope>
    <source>
        <strain evidence="6 7">DSM 12042</strain>
    </source>
</reference>
<evidence type="ECO:0000259" key="5">
    <source>
        <dbReference type="Pfam" id="PF08125"/>
    </source>
</evidence>
<dbReference type="InterPro" id="IPR000669">
    <property type="entry name" value="Mannitol_DH"/>
</dbReference>
<dbReference type="Proteomes" id="UP000005950">
    <property type="component" value="Unassembled WGS sequence"/>
</dbReference>
<dbReference type="GO" id="GO:0005829">
    <property type="term" value="C:cytosol"/>
    <property type="evidence" value="ECO:0007669"/>
    <property type="project" value="TreeGrafter"/>
</dbReference>
<dbReference type="Gene3D" id="3.40.50.720">
    <property type="entry name" value="NAD(P)-binding Rossmann-like Domain"/>
    <property type="match status" value="1"/>
</dbReference>
<dbReference type="SUPFAM" id="SSF51735">
    <property type="entry name" value="NAD(P)-binding Rossmann-fold domains"/>
    <property type="match status" value="1"/>
</dbReference>
<feature type="domain" description="Mannitol dehydrogenase N-terminal" evidence="4">
    <location>
        <begin position="18"/>
        <end position="257"/>
    </location>
</feature>
<dbReference type="OrthoDB" id="9768714at2"/>
<dbReference type="Pfam" id="PF08125">
    <property type="entry name" value="Mannitol_dh_C"/>
    <property type="match status" value="1"/>
</dbReference>
<dbReference type="AlphaFoldDB" id="B9Y6P1"/>
<organism evidence="6 7">
    <name type="scientific">Holdemania filiformis DSM 12042</name>
    <dbReference type="NCBI Taxonomy" id="545696"/>
    <lineage>
        <taxon>Bacteria</taxon>
        <taxon>Bacillati</taxon>
        <taxon>Bacillota</taxon>
        <taxon>Erysipelotrichia</taxon>
        <taxon>Erysipelotrichales</taxon>
        <taxon>Erysipelotrichaceae</taxon>
        <taxon>Holdemania</taxon>
    </lineage>
</organism>
<dbReference type="Pfam" id="PF01232">
    <property type="entry name" value="Mannitol_dh"/>
    <property type="match status" value="1"/>
</dbReference>
<dbReference type="eggNOG" id="COG0246">
    <property type="taxonomic scope" value="Bacteria"/>
</dbReference>
<evidence type="ECO:0000313" key="7">
    <source>
        <dbReference type="Proteomes" id="UP000005950"/>
    </source>
</evidence>
<evidence type="ECO:0000313" key="6">
    <source>
        <dbReference type="EMBL" id="EEF68375.1"/>
    </source>
</evidence>
<name>B9Y6P1_9FIRM</name>
<gene>
    <name evidence="6" type="ORF">HOLDEFILI_01484</name>
</gene>
<comment type="catalytic activity">
    <reaction evidence="3">
        <text>D-mannitol 1-phosphate + NAD(+) = beta-D-fructose 6-phosphate + NADH + H(+)</text>
        <dbReference type="Rhea" id="RHEA:19661"/>
        <dbReference type="ChEBI" id="CHEBI:15378"/>
        <dbReference type="ChEBI" id="CHEBI:57540"/>
        <dbReference type="ChEBI" id="CHEBI:57634"/>
        <dbReference type="ChEBI" id="CHEBI:57945"/>
        <dbReference type="ChEBI" id="CHEBI:61381"/>
        <dbReference type="EC" id="1.1.1.17"/>
    </reaction>
</comment>
<dbReference type="SUPFAM" id="SSF48179">
    <property type="entry name" value="6-phosphogluconate dehydrogenase C-terminal domain-like"/>
    <property type="match status" value="1"/>
</dbReference>
<dbReference type="PRINTS" id="PR00084">
    <property type="entry name" value="MTLDHDRGNASE"/>
</dbReference>
<dbReference type="GO" id="GO:0008926">
    <property type="term" value="F:mannitol-1-phosphate 5-dehydrogenase activity"/>
    <property type="evidence" value="ECO:0007669"/>
    <property type="project" value="UniProtKB-EC"/>
</dbReference>
<sequence length="478" mass="54116">MMESLNRQNHPRPQRPVRILQFGEGNFLRAFVDDFISQLNEKTDFNGSVCVVQPRPHGRVKSLMEQDGLYTLLLEGKKEGRATREMRIIDVIEQGIDPYTDYPALLQRAADPQCRVIISNTTEAGITYTDELVTLDVCPQSFPGKVLAVLKHRFQTFNGTLESGMDLVCCELIERNGDTLKEIVCRKAREQGEPQAFLDWIENANRFYNTLVDRIVPGYPKAQAAALEDQLGYHDAYLVKGEIYHSWVIQGDPVLHSVLPLDQLNQNIIFTDDLAPYRDRKVAILNGAHTAMVPLGLLGGLETVKETVEDPQIRRFLEAFLKEEVWPSLNFSESELVAFTHDVFERFENPDIRHELMSISLNSIAKFNTRDLPAMRHYYDTHKALAPHACFSLAALIVLLGQRKSDGTPLISESPEVLACWQDWDENQPQATVDALIQLPLWEGQLASMDNIAERLVQIIHSIATLGLRDALKKEENA</sequence>
<dbReference type="EMBL" id="ACCF01000083">
    <property type="protein sequence ID" value="EEF68375.1"/>
    <property type="molecule type" value="Genomic_DNA"/>
</dbReference>
<dbReference type="PANTHER" id="PTHR30524:SF0">
    <property type="entry name" value="ALTRONATE OXIDOREDUCTASE-RELATED"/>
    <property type="match status" value="1"/>
</dbReference>
<feature type="domain" description="Mannitol dehydrogenase C-terminal" evidence="5">
    <location>
        <begin position="273"/>
        <end position="462"/>
    </location>
</feature>
<dbReference type="InterPro" id="IPR036291">
    <property type="entry name" value="NAD(P)-bd_dom_sf"/>
</dbReference>
<evidence type="ECO:0000259" key="4">
    <source>
        <dbReference type="Pfam" id="PF01232"/>
    </source>
</evidence>
<comment type="caution">
    <text evidence="6">The sequence shown here is derived from an EMBL/GenBank/DDBJ whole genome shotgun (WGS) entry which is preliminary data.</text>
</comment>
<dbReference type="InterPro" id="IPR013118">
    <property type="entry name" value="Mannitol_DH_C"/>
</dbReference>
<evidence type="ECO:0000256" key="3">
    <source>
        <dbReference type="ARBA" id="ARBA00048615"/>
    </source>
</evidence>
<dbReference type="InterPro" id="IPR008927">
    <property type="entry name" value="6-PGluconate_DH-like_C_sf"/>
</dbReference>
<dbReference type="PANTHER" id="PTHR30524">
    <property type="entry name" value="MANNITOL-1-PHOSPHATE 5-DEHYDROGENASE"/>
    <property type="match status" value="1"/>
</dbReference>
<reference evidence="6 7" key="2">
    <citation type="submission" date="2009-02" db="EMBL/GenBank/DDBJ databases">
        <title>Draft genome sequence of Holdemania filiformis DSM 12042.</title>
        <authorList>
            <person name="Sudarsanam P."/>
            <person name="Ley R."/>
            <person name="Guruge J."/>
            <person name="Turnbaugh P.J."/>
            <person name="Mahowald M."/>
            <person name="Liep D."/>
            <person name="Gordon J."/>
        </authorList>
    </citation>
    <scope>NUCLEOTIDE SEQUENCE [LARGE SCALE GENOMIC DNA]</scope>
    <source>
        <strain evidence="6 7">DSM 12042</strain>
    </source>
</reference>
<keyword evidence="1" id="KW-0560">Oxidoreductase</keyword>
<evidence type="ECO:0000256" key="1">
    <source>
        <dbReference type="ARBA" id="ARBA00023002"/>
    </source>
</evidence>
<dbReference type="InterPro" id="IPR013328">
    <property type="entry name" value="6PGD_dom2"/>
</dbReference>
<dbReference type="NCBIfam" id="NF002969">
    <property type="entry name" value="PRK03643.1"/>
    <property type="match status" value="1"/>
</dbReference>
<dbReference type="Gene3D" id="1.10.1040.10">
    <property type="entry name" value="N-(1-d-carboxylethyl)-l-norvaline Dehydrogenase, domain 2"/>
    <property type="match status" value="1"/>
</dbReference>
<dbReference type="GO" id="GO:0019592">
    <property type="term" value="P:mannitol catabolic process"/>
    <property type="evidence" value="ECO:0007669"/>
    <property type="project" value="TreeGrafter"/>
</dbReference>
<protein>
    <submittedName>
        <fullName evidence="6">Mannitol dehydrogenase domain protein</fullName>
    </submittedName>
</protein>
<accession>B9Y6P1</accession>
<dbReference type="STRING" id="545696.HOLDEFILI_01484"/>